<proteinExistence type="predicted"/>
<evidence type="ECO:0000313" key="1">
    <source>
        <dbReference type="EnsemblMetazoa" id="XP_038061920.1"/>
    </source>
</evidence>
<reference evidence="1" key="1">
    <citation type="submission" date="2022-11" db="UniProtKB">
        <authorList>
            <consortium name="EnsemblMetazoa"/>
        </authorList>
    </citation>
    <scope>IDENTIFICATION</scope>
</reference>
<organism evidence="1 2">
    <name type="scientific">Patiria miniata</name>
    <name type="common">Bat star</name>
    <name type="synonym">Asterina miniata</name>
    <dbReference type="NCBI Taxonomy" id="46514"/>
    <lineage>
        <taxon>Eukaryota</taxon>
        <taxon>Metazoa</taxon>
        <taxon>Echinodermata</taxon>
        <taxon>Eleutherozoa</taxon>
        <taxon>Asterozoa</taxon>
        <taxon>Asteroidea</taxon>
        <taxon>Valvatacea</taxon>
        <taxon>Valvatida</taxon>
        <taxon>Asterinidae</taxon>
        <taxon>Patiria</taxon>
    </lineage>
</organism>
<evidence type="ECO:0000313" key="2">
    <source>
        <dbReference type="Proteomes" id="UP000887568"/>
    </source>
</evidence>
<keyword evidence="2" id="KW-1185">Reference proteome</keyword>
<name>A0A914ADB4_PATMI</name>
<dbReference type="AlphaFoldDB" id="A0A914ADB4"/>
<dbReference type="EnsemblMetazoa" id="XM_038205992.1">
    <property type="protein sequence ID" value="XP_038061920.1"/>
    <property type="gene ID" value="LOC119732468"/>
</dbReference>
<sequence>MRAASPLTACHHLRTTTRERTDCKNNIVLDSIIDNDWNYEHQITQGRIWPGENYDGETLFYRDGVGVGDSVPHDYYSCRGTLDRRPMLCSYVLCLGLCNPHCWVRGSSGGRCVRVSSGCTQCQCYT</sequence>
<accession>A0A914ADB4</accession>
<dbReference type="Proteomes" id="UP000887568">
    <property type="component" value="Unplaced"/>
</dbReference>
<dbReference type="GeneID" id="119732468"/>
<dbReference type="RefSeq" id="XP_038061920.1">
    <property type="nucleotide sequence ID" value="XM_038205992.1"/>
</dbReference>
<protein>
    <submittedName>
        <fullName evidence="1">Uncharacterized protein</fullName>
    </submittedName>
</protein>